<keyword evidence="1" id="KW-0472">Membrane</keyword>
<feature type="transmembrane region" description="Helical" evidence="1">
    <location>
        <begin position="66"/>
        <end position="84"/>
    </location>
</feature>
<protein>
    <recommendedName>
        <fullName evidence="3">DUF554 domain-containing protein</fullName>
    </recommendedName>
</protein>
<proteinExistence type="predicted"/>
<dbReference type="PANTHER" id="PTHR36111:SF2">
    <property type="entry name" value="INNER MEMBRANE PROTEIN"/>
    <property type="match status" value="1"/>
</dbReference>
<dbReference type="EMBL" id="AXNV01000007">
    <property type="protein sequence ID" value="ERT48060.1"/>
    <property type="molecule type" value="Genomic_DNA"/>
</dbReference>
<reference evidence="2" key="1">
    <citation type="submission" date="2013-10" db="EMBL/GenBank/DDBJ databases">
        <title>The Genome Sequence of Fusobacterium nucleatum CTI-6.</title>
        <authorList>
            <consortium name="The Broad Institute Genomics Platform"/>
            <person name="Earl A."/>
            <person name="Ward D."/>
            <person name="Feldgarden M."/>
            <person name="Gevers D."/>
            <person name="Kostic A."/>
            <person name="Garrett W."/>
            <person name="Young S.K."/>
            <person name="Zeng Q."/>
            <person name="Gargeya S."/>
            <person name="Fitzgerald M."/>
            <person name="Abouelleil A."/>
            <person name="Alvarado L."/>
            <person name="Berlin A.M."/>
            <person name="Chapman S.B."/>
            <person name="Gainer-Dewar J."/>
            <person name="Goldberg J."/>
            <person name="Gnerre S."/>
            <person name="Griggs A."/>
            <person name="Gujja S."/>
            <person name="Hansen M."/>
            <person name="Howarth C."/>
            <person name="Imamovic A."/>
            <person name="Ireland A."/>
            <person name="Larimer J."/>
            <person name="McCowan C."/>
            <person name="Murphy C."/>
            <person name="Pearson M."/>
            <person name="Poon T.W."/>
            <person name="Priest M."/>
            <person name="Roberts A."/>
            <person name="Saif S."/>
            <person name="Shea T."/>
            <person name="Sykes S."/>
            <person name="Wortman J."/>
            <person name="Nusbaum C."/>
            <person name="Birren B."/>
        </authorList>
    </citation>
    <scope>NUCLEOTIDE SEQUENCE [LARGE SCALE GENOMIC DNA]</scope>
    <source>
        <strain evidence="2">CTI-6</strain>
    </source>
</reference>
<organism evidence="2">
    <name type="scientific">Fusobacterium nucleatum CTI-6</name>
    <dbReference type="NCBI Taxonomy" id="1316587"/>
    <lineage>
        <taxon>Bacteria</taxon>
        <taxon>Fusobacteriati</taxon>
        <taxon>Fusobacteriota</taxon>
        <taxon>Fusobacteriia</taxon>
        <taxon>Fusobacteriales</taxon>
        <taxon>Fusobacteriaceae</taxon>
        <taxon>Fusobacterium</taxon>
    </lineage>
</organism>
<evidence type="ECO:0008006" key="3">
    <source>
        <dbReference type="Google" id="ProtNLM"/>
    </source>
</evidence>
<name>U7TUI3_FUSNU</name>
<accession>U7TUI3</accession>
<feature type="transmembrane region" description="Helical" evidence="1">
    <location>
        <begin position="154"/>
        <end position="184"/>
    </location>
</feature>
<dbReference type="PANTHER" id="PTHR36111">
    <property type="entry name" value="INNER MEMBRANE PROTEIN-RELATED"/>
    <property type="match status" value="1"/>
</dbReference>
<dbReference type="PATRIC" id="fig|1316587.3.peg.900"/>
<evidence type="ECO:0000256" key="1">
    <source>
        <dbReference type="SAM" id="Phobius"/>
    </source>
</evidence>
<feature type="transmembrane region" description="Helical" evidence="1">
    <location>
        <begin position="111"/>
        <end position="134"/>
    </location>
</feature>
<keyword evidence="1" id="KW-0812">Transmembrane</keyword>
<dbReference type="AlphaFoldDB" id="U7TUI3"/>
<dbReference type="InterPro" id="IPR007563">
    <property type="entry name" value="DUF554"/>
</dbReference>
<feature type="transmembrane region" description="Helical" evidence="1">
    <location>
        <begin position="12"/>
        <end position="30"/>
    </location>
</feature>
<evidence type="ECO:0000313" key="2">
    <source>
        <dbReference type="EMBL" id="ERT48060.1"/>
    </source>
</evidence>
<gene>
    <name evidence="2" type="ORF">HMPREF1767_00907</name>
</gene>
<keyword evidence="1" id="KW-1133">Transmembrane helix</keyword>
<feature type="transmembrane region" description="Helical" evidence="1">
    <location>
        <begin position="196"/>
        <end position="217"/>
    </location>
</feature>
<sequence>MITNSGRWGKDMGLITNFLAIIIGGILGLTIGKKFNEDIKNIIVDCAGIFIIVIGIKSALVAQKDIMILIYLITGAVIGQLINIDKKIKDFSQFLENKFIKEKNSLNNEKSFAKGFSTATILYCVGAMAILGSINSGLTNDNTILNIKAILDGVISIVLTSIYGIGVIFSAISVTIYQGIFYLFASQIKDYLSPQAISELNAVGGLLVLAIGINMTFKKDIKTANMLPAIFIPLLVSIFS</sequence>
<feature type="transmembrane region" description="Helical" evidence="1">
    <location>
        <begin position="42"/>
        <end position="60"/>
    </location>
</feature>
<comment type="caution">
    <text evidence="2">The sequence shown here is derived from an EMBL/GenBank/DDBJ whole genome shotgun (WGS) entry which is preliminary data.</text>
</comment>
<dbReference type="Pfam" id="PF04474">
    <property type="entry name" value="DUF554"/>
    <property type="match status" value="1"/>
</dbReference>